<dbReference type="PROSITE" id="PS00409">
    <property type="entry name" value="PROKAR_NTER_METHYL"/>
    <property type="match status" value="1"/>
</dbReference>
<dbReference type="RefSeq" id="WP_064748857.1">
    <property type="nucleotide sequence ID" value="NZ_CP159925.1"/>
</dbReference>
<reference evidence="3" key="2">
    <citation type="submission" date="2024-06" db="EMBL/GenBank/DDBJ databases">
        <authorList>
            <person name="Li S."/>
        </authorList>
    </citation>
    <scope>NUCLEOTIDE SEQUENCE</scope>
    <source>
        <strain evidence="3">SR10</strain>
    </source>
</reference>
<keyword evidence="4" id="KW-1185">Reference proteome</keyword>
<dbReference type="EMBL" id="CP159925">
    <property type="protein sequence ID" value="XCO77362.1"/>
    <property type="molecule type" value="Genomic_DNA"/>
</dbReference>
<keyword evidence="1" id="KW-1133">Transmembrane helix</keyword>
<dbReference type="EMBL" id="JBANDL010000002">
    <property type="protein sequence ID" value="MEI2454009.1"/>
    <property type="molecule type" value="Genomic_DNA"/>
</dbReference>
<evidence type="ECO:0000313" key="2">
    <source>
        <dbReference type="EMBL" id="MEI2454009.1"/>
    </source>
</evidence>
<gene>
    <name evidence="3" type="ORF">ABU614_11435</name>
    <name evidence="2" type="ORF">V2J18_04865</name>
</gene>
<dbReference type="InterPro" id="IPR012902">
    <property type="entry name" value="N_methyl_site"/>
</dbReference>
<dbReference type="NCBIfam" id="TIGR02532">
    <property type="entry name" value="IV_pilin_GFxxxE"/>
    <property type="match status" value="1"/>
</dbReference>
<feature type="transmembrane region" description="Helical" evidence="1">
    <location>
        <begin position="21"/>
        <end position="42"/>
    </location>
</feature>
<evidence type="ECO:0000313" key="3">
    <source>
        <dbReference type="EMBL" id="XCO77362.1"/>
    </source>
</evidence>
<name>A0AAU8N096_9GAMM</name>
<reference evidence="2 4" key="1">
    <citation type="submission" date="2024-02" db="EMBL/GenBank/DDBJ databases">
        <title>Lysobacter Genome Sequencing and Mining.</title>
        <authorList>
            <person name="Bierman J."/>
            <person name="Walker M.C."/>
        </authorList>
    </citation>
    <scope>NUCLEOTIDE SEQUENCE [LARGE SCALE GENOMIC DNA]</scope>
    <source>
        <strain evidence="2 4">PB6250</strain>
    </source>
</reference>
<evidence type="ECO:0000313" key="4">
    <source>
        <dbReference type="Proteomes" id="UP001387215"/>
    </source>
</evidence>
<dbReference type="Pfam" id="PF07963">
    <property type="entry name" value="N_methyl"/>
    <property type="match status" value="1"/>
</dbReference>
<keyword evidence="1" id="KW-0812">Transmembrane</keyword>
<keyword evidence="1" id="KW-0472">Membrane</keyword>
<organism evidence="3">
    <name type="scientific">Lysobacter firmicutimachus</name>
    <dbReference type="NCBI Taxonomy" id="1792846"/>
    <lineage>
        <taxon>Bacteria</taxon>
        <taxon>Pseudomonadati</taxon>
        <taxon>Pseudomonadota</taxon>
        <taxon>Gammaproteobacteria</taxon>
        <taxon>Lysobacterales</taxon>
        <taxon>Lysobacteraceae</taxon>
        <taxon>Lysobacter</taxon>
    </lineage>
</organism>
<dbReference type="AlphaFoldDB" id="A0AAU8N096"/>
<proteinExistence type="predicted"/>
<sequence length="225" mass="24763">MNGAVVRPRLAPRAAARGFTLIEVLLAMVLLVAGLTLAFATLSAATKTAARGESLAQRSERERAVVGFLRKRIAATRPIPFAFDQSTAVPQRFVGEPDRLRFVADLPDYLGQGGPYLHDFAIESDGDQARMVLSLSMVLAGETIKDPQPRPPELLVDGLKSARFRYRSIDPQRGELGEWQERWTTPEQLPLFVEATFVDRDGRRWPPLIVSLPLATASGGFVPEL</sequence>
<protein>
    <submittedName>
        <fullName evidence="3">Prepilin-type N-terminal cleavage/methylation domain-containing protein</fullName>
    </submittedName>
</protein>
<evidence type="ECO:0000256" key="1">
    <source>
        <dbReference type="SAM" id="Phobius"/>
    </source>
</evidence>
<dbReference type="Proteomes" id="UP001387215">
    <property type="component" value="Unassembled WGS sequence"/>
</dbReference>
<accession>A0AAU8N096</accession>